<dbReference type="InterPro" id="IPR027266">
    <property type="entry name" value="TrmE/GcvT-like"/>
</dbReference>
<dbReference type="AlphaFoldDB" id="A0A6U3T0C8"/>
<dbReference type="GO" id="GO:0002098">
    <property type="term" value="P:tRNA wobble uridine modification"/>
    <property type="evidence" value="ECO:0007669"/>
    <property type="project" value="TreeGrafter"/>
</dbReference>
<dbReference type="InterPro" id="IPR018948">
    <property type="entry name" value="GTP-bd_TrmE_N"/>
</dbReference>
<proteinExistence type="inferred from homology"/>
<dbReference type="InterPro" id="IPR004520">
    <property type="entry name" value="GTPase_MnmE"/>
</dbReference>
<reference evidence="7" key="1">
    <citation type="submission" date="2021-01" db="EMBL/GenBank/DDBJ databases">
        <authorList>
            <person name="Corre E."/>
            <person name="Pelletier E."/>
            <person name="Niang G."/>
            <person name="Scheremetjew M."/>
            <person name="Finn R."/>
            <person name="Kale V."/>
            <person name="Holt S."/>
            <person name="Cochrane G."/>
            <person name="Meng A."/>
            <person name="Brown T."/>
            <person name="Cohen L."/>
        </authorList>
    </citation>
    <scope>NUCLEOTIDE SEQUENCE</scope>
    <source>
        <strain evidence="7">Pop2</strain>
    </source>
</reference>
<dbReference type="InterPro" id="IPR031168">
    <property type="entry name" value="G_TrmE"/>
</dbReference>
<dbReference type="SUPFAM" id="SSF52540">
    <property type="entry name" value="P-loop containing nucleoside triphosphate hydrolases"/>
    <property type="match status" value="1"/>
</dbReference>
<feature type="domain" description="MnmE helical" evidence="6">
    <location>
        <begin position="388"/>
        <end position="821"/>
    </location>
</feature>
<dbReference type="CDD" id="cd14858">
    <property type="entry name" value="TrmE_N"/>
    <property type="match status" value="1"/>
</dbReference>
<dbReference type="GO" id="GO:0005737">
    <property type="term" value="C:cytoplasm"/>
    <property type="evidence" value="ECO:0007669"/>
    <property type="project" value="TreeGrafter"/>
</dbReference>
<dbReference type="PRINTS" id="PR00326">
    <property type="entry name" value="GTP1OBG"/>
</dbReference>
<dbReference type="SUPFAM" id="SSF116878">
    <property type="entry name" value="TrmE connector domain"/>
    <property type="match status" value="1"/>
</dbReference>
<accession>A0A6U3T0C8</accession>
<dbReference type="InterPro" id="IPR027368">
    <property type="entry name" value="MnmE_dom2"/>
</dbReference>
<evidence type="ECO:0000259" key="5">
    <source>
        <dbReference type="Pfam" id="PF10396"/>
    </source>
</evidence>
<sequence>MESTSLSSKNKNDFSGNKYFFILNKTLNFTLSTEPSRKAFVSSLLASNYKNKLDTPTYNNLKINHLEGQDQQHRCRRRRRRSQQLIHERRRQQTYGISAVTSSSRALSFILTCCIMNHCLKVVSSSSSSPSWATMRQLHDKILPKSFSATSGSAAFLQKFPSFHSLPSMHRKSVYHSSSFSLRSKKWQLQPYIGCNEIKKKNLLSSLYSSSTGSPQRNQPLKSSSSPDQDQDDTIFALSSGGGGETATAVSIIRISGPSSTKILQQLLRKTSDQNPSAISLPKPRMASLKILYDPTTLPSYPKEDPSFSSLIGGVEAEVLDSSLVLYFPRPNSFTGEDVVELHVHGSRAVVSDVLSVLSKLEDQEFNCRPAERGEFTSRAYTNGKLGLCEVEALADLIVSDTSQQRKQALKQLDGRLSRLYSGWREELTKGLAHAEAVIDFGDDEDLLGDDDDEDEEDDYHHNRNKGQLNIWGSVQTSMKQLRGRMNRHLLDSQRGEIVRTGVKVAIVGKPNAGKSSLLNVLANRDAAIVSPIAGTTRDVVEITLDLGGVRCIVSDTAGVRKSKTKVEGREGGTDDENDNIYEEDEDWTGDVIEVEGMKRARRVAEEAHIIVCLADATDGIEGFDVVKDMLGDTECSQTDNQNEIMLENEDGELEASSSSFLVGPEVLYVQNKIDLLDAATESSDGSWRTGEDAVSNDEASLLSSVDNPFAISCTANEGVDHFIEILTERVVSRVAATPLGSSRSEKEEEQDGAVITRARHRHHVELASEALERFDDLSREGYATLDLAAEELRLATSELGRITGAVDVEDVLDVLFADFCIGK</sequence>
<feature type="domain" description="G" evidence="4">
    <location>
        <begin position="504"/>
        <end position="624"/>
    </location>
</feature>
<evidence type="ECO:0000259" key="4">
    <source>
        <dbReference type="Pfam" id="PF01926"/>
    </source>
</evidence>
<dbReference type="Pfam" id="PF12631">
    <property type="entry name" value="MnmE_helical"/>
    <property type="match status" value="1"/>
</dbReference>
<dbReference type="InterPro" id="IPR027417">
    <property type="entry name" value="P-loop_NTPase"/>
</dbReference>
<dbReference type="Gene3D" id="1.20.120.430">
    <property type="entry name" value="tRNA modification GTPase MnmE domain 2"/>
    <property type="match status" value="1"/>
</dbReference>
<evidence type="ECO:0000256" key="1">
    <source>
        <dbReference type="ARBA" id="ARBA00022741"/>
    </source>
</evidence>
<dbReference type="InterPro" id="IPR025867">
    <property type="entry name" value="MnmE_helical"/>
</dbReference>
<feature type="compositionally biased region" description="Acidic residues" evidence="3">
    <location>
        <begin position="446"/>
        <end position="458"/>
    </location>
</feature>
<dbReference type="EMBL" id="HBGN01027592">
    <property type="protein sequence ID" value="CAD9343409.1"/>
    <property type="molecule type" value="Transcribed_RNA"/>
</dbReference>
<gene>
    <name evidence="7" type="ORF">DBRI1063_LOCUS17816</name>
</gene>
<name>A0A6U3T0C8_9STRA</name>
<keyword evidence="1" id="KW-0547">Nucleotide-binding</keyword>
<feature type="compositionally biased region" description="Polar residues" evidence="3">
    <location>
        <begin position="212"/>
        <end position="222"/>
    </location>
</feature>
<evidence type="ECO:0008006" key="8">
    <source>
        <dbReference type="Google" id="ProtNLM"/>
    </source>
</evidence>
<dbReference type="InterPro" id="IPR006073">
    <property type="entry name" value="GTP-bd"/>
</dbReference>
<organism evidence="7">
    <name type="scientific">Ditylum brightwellii</name>
    <dbReference type="NCBI Taxonomy" id="49249"/>
    <lineage>
        <taxon>Eukaryota</taxon>
        <taxon>Sar</taxon>
        <taxon>Stramenopiles</taxon>
        <taxon>Ochrophyta</taxon>
        <taxon>Bacillariophyta</taxon>
        <taxon>Mediophyceae</taxon>
        <taxon>Lithodesmiophycidae</taxon>
        <taxon>Lithodesmiales</taxon>
        <taxon>Lithodesmiaceae</taxon>
        <taxon>Ditylum</taxon>
    </lineage>
</organism>
<evidence type="ECO:0000313" key="7">
    <source>
        <dbReference type="EMBL" id="CAD9343409.1"/>
    </source>
</evidence>
<feature type="domain" description="GTP-binding protein TrmE N-terminal" evidence="5">
    <location>
        <begin position="234"/>
        <end position="385"/>
    </location>
</feature>
<dbReference type="GO" id="GO:0030488">
    <property type="term" value="P:tRNA methylation"/>
    <property type="evidence" value="ECO:0007669"/>
    <property type="project" value="TreeGrafter"/>
</dbReference>
<dbReference type="Pfam" id="PF10396">
    <property type="entry name" value="TrmE_N"/>
    <property type="match status" value="1"/>
</dbReference>
<keyword evidence="2" id="KW-0342">GTP-binding</keyword>
<evidence type="ECO:0000256" key="3">
    <source>
        <dbReference type="SAM" id="MobiDB-lite"/>
    </source>
</evidence>
<dbReference type="PANTHER" id="PTHR42714">
    <property type="entry name" value="TRNA MODIFICATION GTPASE GTPBP3"/>
    <property type="match status" value="1"/>
</dbReference>
<dbReference type="Gene3D" id="3.40.50.300">
    <property type="entry name" value="P-loop containing nucleotide triphosphate hydrolases"/>
    <property type="match status" value="1"/>
</dbReference>
<dbReference type="GO" id="GO:0003924">
    <property type="term" value="F:GTPase activity"/>
    <property type="evidence" value="ECO:0007669"/>
    <property type="project" value="InterPro"/>
</dbReference>
<dbReference type="Pfam" id="PF01926">
    <property type="entry name" value="MMR_HSR1"/>
    <property type="match status" value="1"/>
</dbReference>
<feature type="region of interest" description="Disordered" evidence="3">
    <location>
        <begin position="446"/>
        <end position="465"/>
    </location>
</feature>
<dbReference type="Gene3D" id="3.30.1360.120">
    <property type="entry name" value="Probable tRNA modification gtpase trme, domain 1"/>
    <property type="match status" value="1"/>
</dbReference>
<dbReference type="PANTHER" id="PTHR42714:SF2">
    <property type="entry name" value="TRNA MODIFICATION GTPASE GTPBP3, MITOCHONDRIAL"/>
    <property type="match status" value="1"/>
</dbReference>
<evidence type="ECO:0000256" key="2">
    <source>
        <dbReference type="ARBA" id="ARBA00023134"/>
    </source>
</evidence>
<protein>
    <recommendedName>
        <fullName evidence="8">TrmE-type G domain-containing protein</fullName>
    </recommendedName>
</protein>
<feature type="region of interest" description="Disordered" evidence="3">
    <location>
        <begin position="208"/>
        <end position="244"/>
    </location>
</feature>
<dbReference type="CDD" id="cd04164">
    <property type="entry name" value="trmE"/>
    <property type="match status" value="1"/>
</dbReference>
<dbReference type="GO" id="GO:0005525">
    <property type="term" value="F:GTP binding"/>
    <property type="evidence" value="ECO:0007669"/>
    <property type="project" value="UniProtKB-KW"/>
</dbReference>
<dbReference type="HAMAP" id="MF_00379">
    <property type="entry name" value="GTPase_MnmE"/>
    <property type="match status" value="1"/>
</dbReference>
<evidence type="ECO:0000259" key="6">
    <source>
        <dbReference type="Pfam" id="PF12631"/>
    </source>
</evidence>